<dbReference type="RefSeq" id="WP_290265608.1">
    <property type="nucleotide sequence ID" value="NZ_JAUFQG010000006.1"/>
</dbReference>
<dbReference type="PANTHER" id="PTHR32089:SF112">
    <property type="entry name" value="LYSOZYME-LIKE PROTEIN-RELATED"/>
    <property type="match status" value="1"/>
</dbReference>
<dbReference type="PROSITE" id="PS50111">
    <property type="entry name" value="CHEMOTAXIS_TRANSDUC_2"/>
    <property type="match status" value="1"/>
</dbReference>
<dbReference type="InterPro" id="IPR004089">
    <property type="entry name" value="MCPsignal_dom"/>
</dbReference>
<dbReference type="Gene3D" id="1.10.287.950">
    <property type="entry name" value="Methyl-accepting chemotaxis protein"/>
    <property type="match status" value="1"/>
</dbReference>
<dbReference type="SUPFAM" id="SSF58104">
    <property type="entry name" value="Methyl-accepting chemotaxis protein (MCP) signaling domain"/>
    <property type="match status" value="1"/>
</dbReference>
<gene>
    <name evidence="7" type="ORF">ACFOX3_07695</name>
</gene>
<name>A0ABV8V2R2_9GAMM</name>
<dbReference type="PROSITE" id="PS50885">
    <property type="entry name" value="HAMP"/>
    <property type="match status" value="1"/>
</dbReference>
<organism evidence="7 8">
    <name type="scientific">Simiduia curdlanivorans</name>
    <dbReference type="NCBI Taxonomy" id="1492769"/>
    <lineage>
        <taxon>Bacteria</taxon>
        <taxon>Pseudomonadati</taxon>
        <taxon>Pseudomonadota</taxon>
        <taxon>Gammaproteobacteria</taxon>
        <taxon>Cellvibrionales</taxon>
        <taxon>Cellvibrionaceae</taxon>
        <taxon>Simiduia</taxon>
    </lineage>
</organism>
<comment type="similarity">
    <text evidence="3">Belongs to the methyl-accepting chemotaxis (MCP) protein family.</text>
</comment>
<comment type="caution">
    <text evidence="7">The sequence shown here is derived from an EMBL/GenBank/DDBJ whole genome shotgun (WGS) entry which is preliminary data.</text>
</comment>
<evidence type="ECO:0000313" key="7">
    <source>
        <dbReference type="EMBL" id="MFC4362179.1"/>
    </source>
</evidence>
<keyword evidence="8" id="KW-1185">Reference proteome</keyword>
<evidence type="ECO:0000259" key="5">
    <source>
        <dbReference type="PROSITE" id="PS50111"/>
    </source>
</evidence>
<dbReference type="SMART" id="SM00304">
    <property type="entry name" value="HAMP"/>
    <property type="match status" value="1"/>
</dbReference>
<evidence type="ECO:0000313" key="8">
    <source>
        <dbReference type="Proteomes" id="UP001595840"/>
    </source>
</evidence>
<sequence>MASLFLRMRLVHWIGMALLLVNALAFTDNTVSRVIQFVLIAVLIVHDIDEKRWGVDALSAIARYFQHFADKDLSVKCDVNTSLNAEMGDMVSTIDQFREEIRGALVDIKQVADTNQNVAKKLTDTSKTMGQRITQEVAAVSRAKQYMQEMQGLSQAVTQRADQTNIQVTGANQQLQASRQNIGTMAEMVDEHVRASNDITENFAKLSENALKIKDVLAVINGIADQTNLLALNAAIEAARAGEHGRGFSVVADEVRGLSQSTQNSLTEINEIISAITSAIDLAGKKVEHQKSSLEALKITSSEAADVIVSACDVMQEVAELTGQRSQQGNSNIHSINKKVEEVLVEVDQLAVSTGMSEKDIGYLLTIANDLSATVDSLRNKVAVFKT</sequence>
<evidence type="ECO:0000256" key="1">
    <source>
        <dbReference type="ARBA" id="ARBA00004370"/>
    </source>
</evidence>
<evidence type="ECO:0000259" key="6">
    <source>
        <dbReference type="PROSITE" id="PS50885"/>
    </source>
</evidence>
<keyword evidence="2 4" id="KW-0807">Transducer</keyword>
<dbReference type="PANTHER" id="PTHR32089">
    <property type="entry name" value="METHYL-ACCEPTING CHEMOTAXIS PROTEIN MCPB"/>
    <property type="match status" value="1"/>
</dbReference>
<dbReference type="InterPro" id="IPR003660">
    <property type="entry name" value="HAMP_dom"/>
</dbReference>
<evidence type="ECO:0000256" key="3">
    <source>
        <dbReference type="ARBA" id="ARBA00029447"/>
    </source>
</evidence>
<reference evidence="8" key="1">
    <citation type="journal article" date="2019" name="Int. J. Syst. Evol. Microbiol.">
        <title>The Global Catalogue of Microorganisms (GCM) 10K type strain sequencing project: providing services to taxonomists for standard genome sequencing and annotation.</title>
        <authorList>
            <consortium name="The Broad Institute Genomics Platform"/>
            <consortium name="The Broad Institute Genome Sequencing Center for Infectious Disease"/>
            <person name="Wu L."/>
            <person name="Ma J."/>
        </authorList>
    </citation>
    <scope>NUCLEOTIDE SEQUENCE [LARGE SCALE GENOMIC DNA]</scope>
    <source>
        <strain evidence="8">CECT 8570</strain>
    </source>
</reference>
<protein>
    <submittedName>
        <fullName evidence="7">Methyl-accepting chemotaxis protein</fullName>
    </submittedName>
</protein>
<proteinExistence type="inferred from homology"/>
<evidence type="ECO:0000256" key="4">
    <source>
        <dbReference type="PROSITE-ProRule" id="PRU00284"/>
    </source>
</evidence>
<comment type="subcellular location">
    <subcellularLocation>
        <location evidence="1">Membrane</location>
    </subcellularLocation>
</comment>
<evidence type="ECO:0000256" key="2">
    <source>
        <dbReference type="ARBA" id="ARBA00023224"/>
    </source>
</evidence>
<feature type="domain" description="Methyl-accepting transducer" evidence="5">
    <location>
        <begin position="111"/>
        <end position="351"/>
    </location>
</feature>
<feature type="domain" description="HAMP" evidence="6">
    <location>
        <begin position="52"/>
        <end position="106"/>
    </location>
</feature>
<accession>A0ABV8V2R2</accession>
<dbReference type="EMBL" id="JBHSCX010000005">
    <property type="protein sequence ID" value="MFC4362179.1"/>
    <property type="molecule type" value="Genomic_DNA"/>
</dbReference>
<dbReference type="Proteomes" id="UP001595840">
    <property type="component" value="Unassembled WGS sequence"/>
</dbReference>
<dbReference type="SMART" id="SM00283">
    <property type="entry name" value="MA"/>
    <property type="match status" value="1"/>
</dbReference>
<dbReference type="Pfam" id="PF00015">
    <property type="entry name" value="MCPsignal"/>
    <property type="match status" value="1"/>
</dbReference>